<sequence>MKCNQYIVCIVACQDGFIKLSIRTSKHDKNKDSPKLFTKVYNTQMNGPVSCLRIYQTPTIELLYSDQSIDSLDSINDEQPMDVTLSLCVGMCVGYCVVFDNILKEGLSTQSCHFLKKHVASSFLLENQRLSSACGDNSSATGLNFNVGLGLGCCDSVLCCSTQVIHGNVYVLFGFYSGKLVCYQHLFGEDNSLLSDEKGVVSIGETNKFEFVFECQFDQQIHKLLWLNVIQPQTQTTECKQDFANLCQMYKRLVVITLYQIHILPLKRRKEILVIDWENAVSV</sequence>
<evidence type="ECO:0000313" key="1">
    <source>
        <dbReference type="EMBL" id="ETO29866.1"/>
    </source>
</evidence>
<protein>
    <submittedName>
        <fullName evidence="1">Uncharacterized protein</fullName>
    </submittedName>
</protein>
<name>X6NV54_RETFI</name>
<gene>
    <name evidence="1" type="ORF">RFI_07256</name>
</gene>
<proteinExistence type="predicted"/>
<dbReference type="Proteomes" id="UP000023152">
    <property type="component" value="Unassembled WGS sequence"/>
</dbReference>
<organism evidence="1 2">
    <name type="scientific">Reticulomyxa filosa</name>
    <dbReference type="NCBI Taxonomy" id="46433"/>
    <lineage>
        <taxon>Eukaryota</taxon>
        <taxon>Sar</taxon>
        <taxon>Rhizaria</taxon>
        <taxon>Retaria</taxon>
        <taxon>Foraminifera</taxon>
        <taxon>Monothalamids</taxon>
        <taxon>Reticulomyxidae</taxon>
        <taxon>Reticulomyxa</taxon>
    </lineage>
</organism>
<dbReference type="AlphaFoldDB" id="X6NV54"/>
<accession>X6NV54</accession>
<reference evidence="1 2" key="1">
    <citation type="journal article" date="2013" name="Curr. Biol.">
        <title>The Genome of the Foraminiferan Reticulomyxa filosa.</title>
        <authorList>
            <person name="Glockner G."/>
            <person name="Hulsmann N."/>
            <person name="Schleicher M."/>
            <person name="Noegel A.A."/>
            <person name="Eichinger L."/>
            <person name="Gallinger C."/>
            <person name="Pawlowski J."/>
            <person name="Sierra R."/>
            <person name="Euteneuer U."/>
            <person name="Pillet L."/>
            <person name="Moustafa A."/>
            <person name="Platzer M."/>
            <person name="Groth M."/>
            <person name="Szafranski K."/>
            <person name="Schliwa M."/>
        </authorList>
    </citation>
    <scope>NUCLEOTIDE SEQUENCE [LARGE SCALE GENOMIC DNA]</scope>
</reference>
<evidence type="ECO:0000313" key="2">
    <source>
        <dbReference type="Proteomes" id="UP000023152"/>
    </source>
</evidence>
<keyword evidence="2" id="KW-1185">Reference proteome</keyword>
<dbReference type="EMBL" id="ASPP01005800">
    <property type="protein sequence ID" value="ETO29866.1"/>
    <property type="molecule type" value="Genomic_DNA"/>
</dbReference>
<comment type="caution">
    <text evidence="1">The sequence shown here is derived from an EMBL/GenBank/DDBJ whole genome shotgun (WGS) entry which is preliminary data.</text>
</comment>